<evidence type="ECO:0000256" key="2">
    <source>
        <dbReference type="ARBA" id="ARBA00005811"/>
    </source>
</evidence>
<keyword evidence="3" id="KW-1003">Cell membrane</keyword>
<dbReference type="HOGENOM" id="CLU_085305_4_0_6"/>
<sequence length="133" mass="14896">MRVNETQPKPAPSLDDHMIPLINIVFLMLVFFMIAGQILPADVFKLKTLQLNQAENLKTHQQTLLIDEYGKLAWDQHEITLSQLTSILTPLHLPELRIKADAGLPADTFISILDQLNKAGIDNFVIIAEQEAG</sequence>
<dbReference type="PANTHER" id="PTHR30558">
    <property type="entry name" value="EXBD MEMBRANE COMPONENT OF PMF-DRIVEN MACROMOLECULE IMPORT SYSTEM"/>
    <property type="match status" value="1"/>
</dbReference>
<evidence type="ECO:0000256" key="3">
    <source>
        <dbReference type="ARBA" id="ARBA00022475"/>
    </source>
</evidence>
<dbReference type="PATRIC" id="fig|1445510.3.peg.1709"/>
<evidence type="ECO:0000256" key="5">
    <source>
        <dbReference type="ARBA" id="ARBA00022989"/>
    </source>
</evidence>
<evidence type="ECO:0000256" key="4">
    <source>
        <dbReference type="ARBA" id="ARBA00022692"/>
    </source>
</evidence>
<evidence type="ECO:0000313" key="9">
    <source>
        <dbReference type="EMBL" id="AJQ93789.1"/>
    </source>
</evidence>
<evidence type="ECO:0000313" key="10">
    <source>
        <dbReference type="Proteomes" id="UP000032266"/>
    </source>
</evidence>
<protein>
    <submittedName>
        <fullName evidence="9">Biopolymer transport protein</fullName>
    </submittedName>
</protein>
<proteinExistence type="inferred from homology"/>
<keyword evidence="4 7" id="KW-0812">Transmembrane</keyword>
<keyword evidence="7" id="KW-0813">Transport</keyword>
<feature type="transmembrane region" description="Helical" evidence="8">
    <location>
        <begin position="20"/>
        <end position="39"/>
    </location>
</feature>
<keyword evidence="7" id="KW-0653">Protein transport</keyword>
<evidence type="ECO:0000256" key="6">
    <source>
        <dbReference type="ARBA" id="ARBA00023136"/>
    </source>
</evidence>
<dbReference type="RefSeq" id="WP_052830143.1">
    <property type="nucleotide sequence ID" value="NZ_CP007142.1"/>
</dbReference>
<dbReference type="GO" id="GO:0022857">
    <property type="term" value="F:transmembrane transporter activity"/>
    <property type="evidence" value="ECO:0007669"/>
    <property type="project" value="InterPro"/>
</dbReference>
<comment type="similarity">
    <text evidence="2 7">Belongs to the ExbD/TolR family.</text>
</comment>
<dbReference type="Pfam" id="PF02472">
    <property type="entry name" value="ExbD"/>
    <property type="match status" value="1"/>
</dbReference>
<dbReference type="STRING" id="1445510.YC6258_01745"/>
<dbReference type="InterPro" id="IPR003400">
    <property type="entry name" value="ExbD"/>
</dbReference>
<gene>
    <name evidence="9" type="ORF">YC6258_01745</name>
</gene>
<dbReference type="Gene3D" id="3.30.420.270">
    <property type="match status" value="1"/>
</dbReference>
<organism evidence="9 10">
    <name type="scientific">Gynuella sunshinyii YC6258</name>
    <dbReference type="NCBI Taxonomy" id="1445510"/>
    <lineage>
        <taxon>Bacteria</taxon>
        <taxon>Pseudomonadati</taxon>
        <taxon>Pseudomonadota</taxon>
        <taxon>Gammaproteobacteria</taxon>
        <taxon>Oceanospirillales</taxon>
        <taxon>Saccharospirillaceae</taxon>
        <taxon>Gynuella</taxon>
    </lineage>
</organism>
<dbReference type="Proteomes" id="UP000032266">
    <property type="component" value="Chromosome"/>
</dbReference>
<dbReference type="KEGG" id="gsn:YC6258_01745"/>
<keyword evidence="5 8" id="KW-1133">Transmembrane helix</keyword>
<dbReference type="GO" id="GO:0015031">
    <property type="term" value="P:protein transport"/>
    <property type="evidence" value="ECO:0007669"/>
    <property type="project" value="UniProtKB-KW"/>
</dbReference>
<evidence type="ECO:0000256" key="1">
    <source>
        <dbReference type="ARBA" id="ARBA00004162"/>
    </source>
</evidence>
<name>A0A0C5VTX4_9GAMM</name>
<accession>A0A0C5VTX4</accession>
<dbReference type="PANTHER" id="PTHR30558:SF3">
    <property type="entry name" value="BIOPOLYMER TRANSPORT PROTEIN EXBD-RELATED"/>
    <property type="match status" value="1"/>
</dbReference>
<dbReference type="GO" id="GO:0005886">
    <property type="term" value="C:plasma membrane"/>
    <property type="evidence" value="ECO:0007669"/>
    <property type="project" value="UniProtKB-SubCell"/>
</dbReference>
<comment type="subcellular location">
    <subcellularLocation>
        <location evidence="1">Cell membrane</location>
        <topology evidence="1">Single-pass membrane protein</topology>
    </subcellularLocation>
    <subcellularLocation>
        <location evidence="7">Cell membrane</location>
        <topology evidence="7">Single-pass type II membrane protein</topology>
    </subcellularLocation>
</comment>
<keyword evidence="10" id="KW-1185">Reference proteome</keyword>
<keyword evidence="6 8" id="KW-0472">Membrane</keyword>
<dbReference type="AlphaFoldDB" id="A0A0C5VTX4"/>
<dbReference type="OrthoDB" id="9793581at2"/>
<evidence type="ECO:0000256" key="7">
    <source>
        <dbReference type="RuleBase" id="RU003879"/>
    </source>
</evidence>
<reference evidence="9 10" key="1">
    <citation type="submission" date="2014-01" db="EMBL/GenBank/DDBJ databases">
        <title>Full genme sequencing of cellulolytic bacterium Gynuella sunshinyii YC6258T gen. nov., sp. nov.</title>
        <authorList>
            <person name="Khan H."/>
            <person name="Chung E.J."/>
            <person name="Chung Y.R."/>
        </authorList>
    </citation>
    <scope>NUCLEOTIDE SEQUENCE [LARGE SCALE GENOMIC DNA]</scope>
    <source>
        <strain evidence="9 10">YC6258</strain>
    </source>
</reference>
<evidence type="ECO:0000256" key="8">
    <source>
        <dbReference type="SAM" id="Phobius"/>
    </source>
</evidence>
<dbReference type="EMBL" id="CP007142">
    <property type="protein sequence ID" value="AJQ93789.1"/>
    <property type="molecule type" value="Genomic_DNA"/>
</dbReference>